<feature type="signal peptide" evidence="1">
    <location>
        <begin position="1"/>
        <end position="22"/>
    </location>
</feature>
<name>A0A2W5A9P2_9SPHN</name>
<dbReference type="SUPFAM" id="SSF48452">
    <property type="entry name" value="TPR-like"/>
    <property type="match status" value="1"/>
</dbReference>
<keyword evidence="1" id="KW-0732">Signal</keyword>
<dbReference type="InterPro" id="IPR011990">
    <property type="entry name" value="TPR-like_helical_dom_sf"/>
</dbReference>
<dbReference type="Proteomes" id="UP000249066">
    <property type="component" value="Unassembled WGS sequence"/>
</dbReference>
<dbReference type="Pfam" id="PF14559">
    <property type="entry name" value="TPR_19"/>
    <property type="match status" value="1"/>
</dbReference>
<gene>
    <name evidence="3" type="ORF">DI623_03885</name>
</gene>
<dbReference type="Gene3D" id="1.25.40.10">
    <property type="entry name" value="Tetratricopeptide repeat domain"/>
    <property type="match status" value="1"/>
</dbReference>
<evidence type="ECO:0000313" key="4">
    <source>
        <dbReference type="Proteomes" id="UP000249066"/>
    </source>
</evidence>
<reference evidence="3 4" key="1">
    <citation type="submission" date="2017-08" db="EMBL/GenBank/DDBJ databases">
        <title>Infants hospitalized years apart are colonized by the same room-sourced microbial strains.</title>
        <authorList>
            <person name="Brooks B."/>
            <person name="Olm M.R."/>
            <person name="Firek B.A."/>
            <person name="Baker R."/>
            <person name="Thomas B.C."/>
            <person name="Morowitz M.J."/>
            <person name="Banfield J.F."/>
        </authorList>
    </citation>
    <scope>NUCLEOTIDE SEQUENCE [LARGE SCALE GENOMIC DNA]</scope>
    <source>
        <strain evidence="3">S2_018_000_R2_101</strain>
    </source>
</reference>
<dbReference type="InterPro" id="IPR007655">
    <property type="entry name" value="Slam_C"/>
</dbReference>
<evidence type="ECO:0000256" key="1">
    <source>
        <dbReference type="SAM" id="SignalP"/>
    </source>
</evidence>
<feature type="chain" id="PRO_5015984237" description="Surface lipoprotein assembly modifier C-terminal domain-containing protein" evidence="1">
    <location>
        <begin position="23"/>
        <end position="449"/>
    </location>
</feature>
<accession>A0A2W5A9P2</accession>
<dbReference type="EMBL" id="QFNN01000012">
    <property type="protein sequence ID" value="PZO91244.1"/>
    <property type="molecule type" value="Genomic_DNA"/>
</dbReference>
<organism evidence="3 4">
    <name type="scientific">Sphingomonas sanxanigenens</name>
    <dbReference type="NCBI Taxonomy" id="397260"/>
    <lineage>
        <taxon>Bacteria</taxon>
        <taxon>Pseudomonadati</taxon>
        <taxon>Pseudomonadota</taxon>
        <taxon>Alphaproteobacteria</taxon>
        <taxon>Sphingomonadales</taxon>
        <taxon>Sphingomonadaceae</taxon>
        <taxon>Sphingomonas</taxon>
    </lineage>
</organism>
<sequence>MRGHFLVAGLLAATLPATQAIAEDCAAPGPCTVRMSADQVLHTAEKLVLERRFEEAAPLLAALENAPQYKMQRAFLIGYVDSETGNLDGAINEFRGILRDHPDQTRVRLELARALMLKGQDFSAEHHLRLAAKDRDLPSEVAATIRSQRGILRDRRTWHFDVNFGLAPDTNINSATRADTIDVVFGGGTLPLSLNHDAQAKSGVGRTGGFSGGVRLKMSPKTAMLVDLDTQLVDYSGGSYDDLTTQLAVGPEYKFDARTSFSVQALGAQRWYGWRTATTQAGMKFGAQRYLDRGERIGIQFDVRNTVDAFSPEYRGWSLGAYGTYERVIGKTMVASASVFARREMLQGAVYSNQEYGLSLGIGGEFPLGINAGISGGMSRVAYDAPMLIFSNSARRDWRLNGRVYLGLRSFRLFGFSPSLTYTYVSADSNYLFYKTNRNRLSFNLAHYL</sequence>
<dbReference type="Pfam" id="PF04575">
    <property type="entry name" value="SlipAM"/>
    <property type="match status" value="1"/>
</dbReference>
<dbReference type="AlphaFoldDB" id="A0A2W5A9P2"/>
<comment type="caution">
    <text evidence="3">The sequence shown here is derived from an EMBL/GenBank/DDBJ whole genome shotgun (WGS) entry which is preliminary data.</text>
</comment>
<proteinExistence type="predicted"/>
<evidence type="ECO:0000259" key="2">
    <source>
        <dbReference type="Pfam" id="PF04575"/>
    </source>
</evidence>
<evidence type="ECO:0000313" key="3">
    <source>
        <dbReference type="EMBL" id="PZO91244.1"/>
    </source>
</evidence>
<feature type="domain" description="Surface lipoprotein assembly modifier C-terminal" evidence="2">
    <location>
        <begin position="158"/>
        <end position="442"/>
    </location>
</feature>
<protein>
    <recommendedName>
        <fullName evidence="2">Surface lipoprotein assembly modifier C-terminal domain-containing protein</fullName>
    </recommendedName>
</protein>